<dbReference type="SUPFAM" id="SSF54060">
    <property type="entry name" value="His-Me finger endonucleases"/>
    <property type="match status" value="1"/>
</dbReference>
<feature type="domain" description="HNH nuclease" evidence="1">
    <location>
        <begin position="52"/>
        <end position="100"/>
    </location>
</feature>
<dbReference type="CDD" id="cd00085">
    <property type="entry name" value="HNHc"/>
    <property type="match status" value="1"/>
</dbReference>
<accession>A0ABU5LKV9</accession>
<dbReference type="Pfam" id="PF13392">
    <property type="entry name" value="HNH_3"/>
    <property type="match status" value="1"/>
</dbReference>
<protein>
    <submittedName>
        <fullName evidence="2">HNH endonuclease</fullName>
    </submittedName>
</protein>
<dbReference type="Gene3D" id="3.90.75.20">
    <property type="match status" value="1"/>
</dbReference>
<keyword evidence="2" id="KW-0378">Hydrolase</keyword>
<dbReference type="Proteomes" id="UP001288620">
    <property type="component" value="Unassembled WGS sequence"/>
</dbReference>
<keyword evidence="2" id="KW-0540">Nuclease</keyword>
<proteinExistence type="predicted"/>
<reference evidence="3" key="1">
    <citation type="submission" date="2023-07" db="EMBL/GenBank/DDBJ databases">
        <title>Structural and functional analysis of rice phyllospheric bacteria for their antimicrobial properties and defense elicitation against blast disease.</title>
        <authorList>
            <person name="Sahu K.P."/>
            <person name="Asharani P."/>
            <person name="Kumar M."/>
            <person name="Reddy B."/>
            <person name="Kumar A."/>
        </authorList>
    </citation>
    <scope>NUCLEOTIDE SEQUENCE [LARGE SCALE GENOMIC DNA]</scope>
    <source>
        <strain evidence="3">OsEp_Plm_30P10</strain>
    </source>
</reference>
<evidence type="ECO:0000259" key="1">
    <source>
        <dbReference type="SMART" id="SM00507"/>
    </source>
</evidence>
<sequence>MSNISKESILKFLQYDENTGNFLWIDNFSRKSKKGKVAGGITSHGYWRIQLPIGRFYAHRMAWIVCNGDIPNGYEIDHINGNKKDNRISNLRLVTRGQNVMNVGVKNNNTSGVKDVVWDSSRERWRVQITANGKHYYGGRFSSITQAKEERNRLIKMVHGKFLNTKGEQYDTTNER</sequence>
<dbReference type="SMART" id="SM00507">
    <property type="entry name" value="HNHc"/>
    <property type="match status" value="1"/>
</dbReference>
<dbReference type="RefSeq" id="WP_322539956.1">
    <property type="nucleotide sequence ID" value="NZ_JAOBTT010000003.1"/>
</dbReference>
<evidence type="ECO:0000313" key="3">
    <source>
        <dbReference type="Proteomes" id="UP001288620"/>
    </source>
</evidence>
<keyword evidence="2" id="KW-0255">Endonuclease</keyword>
<keyword evidence="3" id="KW-1185">Reference proteome</keyword>
<gene>
    <name evidence="2" type="ORF">N4G40_19130</name>
</gene>
<organism evidence="2 3">
    <name type="scientific">Pantoea eucrina</name>
    <dbReference type="NCBI Taxonomy" id="472693"/>
    <lineage>
        <taxon>Bacteria</taxon>
        <taxon>Pseudomonadati</taxon>
        <taxon>Pseudomonadota</taxon>
        <taxon>Gammaproteobacteria</taxon>
        <taxon>Enterobacterales</taxon>
        <taxon>Erwiniaceae</taxon>
        <taxon>Pantoea</taxon>
    </lineage>
</organism>
<dbReference type="EMBL" id="JAOBTT010000003">
    <property type="protein sequence ID" value="MDZ7280371.1"/>
    <property type="molecule type" value="Genomic_DNA"/>
</dbReference>
<evidence type="ECO:0000313" key="2">
    <source>
        <dbReference type="EMBL" id="MDZ7280371.1"/>
    </source>
</evidence>
<dbReference type="GO" id="GO:0004519">
    <property type="term" value="F:endonuclease activity"/>
    <property type="evidence" value="ECO:0007669"/>
    <property type="project" value="UniProtKB-KW"/>
</dbReference>
<name>A0ABU5LKV9_9GAMM</name>
<dbReference type="InterPro" id="IPR003615">
    <property type="entry name" value="HNH_nuc"/>
</dbReference>
<dbReference type="InterPro" id="IPR044925">
    <property type="entry name" value="His-Me_finger_sf"/>
</dbReference>
<comment type="caution">
    <text evidence="2">The sequence shown here is derived from an EMBL/GenBank/DDBJ whole genome shotgun (WGS) entry which is preliminary data.</text>
</comment>